<dbReference type="Gene3D" id="3.40.50.620">
    <property type="entry name" value="HUPs"/>
    <property type="match status" value="1"/>
</dbReference>
<keyword evidence="6 13" id="KW-0479">Metal-binding</keyword>
<dbReference type="HAMAP" id="MF_00041">
    <property type="entry name" value="Cys_tRNA_synth"/>
    <property type="match status" value="1"/>
</dbReference>
<keyword evidence="11 13" id="KW-0030">Aminoacyl-tRNA synthetase</keyword>
<dbReference type="PANTHER" id="PTHR10890:SF3">
    <property type="entry name" value="CYSTEINE--TRNA LIGASE, CYTOPLASMIC"/>
    <property type="match status" value="1"/>
</dbReference>
<dbReference type="Gene3D" id="1.20.120.640">
    <property type="entry name" value="Anticodon-binding domain of a subclass of class I aminoacyl-tRNA synthetases"/>
    <property type="match status" value="1"/>
</dbReference>
<feature type="binding site" evidence="13">
    <location>
        <position position="239"/>
    </location>
    <ligand>
        <name>Zn(2+)</name>
        <dbReference type="ChEBI" id="CHEBI:29105"/>
    </ligand>
</feature>
<dbReference type="InterPro" id="IPR009080">
    <property type="entry name" value="tRNAsynth_Ia_anticodon-bd"/>
</dbReference>
<evidence type="ECO:0000256" key="11">
    <source>
        <dbReference type="ARBA" id="ARBA00023146"/>
    </source>
</evidence>
<dbReference type="Pfam" id="PF01406">
    <property type="entry name" value="tRNA-synt_1e"/>
    <property type="match status" value="1"/>
</dbReference>
<evidence type="ECO:0000256" key="10">
    <source>
        <dbReference type="ARBA" id="ARBA00022917"/>
    </source>
</evidence>
<feature type="domain" description="Cysteinyl-tRNA ligase anticodon binding" evidence="15">
    <location>
        <begin position="396"/>
        <end position="439"/>
    </location>
</feature>
<comment type="subunit">
    <text evidence="3 13">Monomer.</text>
</comment>
<gene>
    <name evidence="13" type="primary">cysS</name>
    <name evidence="16" type="ORF">US86_C0007G0033</name>
</gene>
<comment type="similarity">
    <text evidence="2 13">Belongs to the class-I aminoacyl-tRNA synthetase family.</text>
</comment>
<evidence type="ECO:0000256" key="2">
    <source>
        <dbReference type="ARBA" id="ARBA00005594"/>
    </source>
</evidence>
<dbReference type="InterPro" id="IPR015803">
    <property type="entry name" value="Cys-tRNA-ligase"/>
</dbReference>
<dbReference type="PANTHER" id="PTHR10890">
    <property type="entry name" value="CYSTEINYL-TRNA SYNTHETASE"/>
    <property type="match status" value="1"/>
</dbReference>
<feature type="binding site" evidence="13">
    <location>
        <position position="270"/>
    </location>
    <ligand>
        <name>ATP</name>
        <dbReference type="ChEBI" id="CHEBI:30616"/>
    </ligand>
</feature>
<dbReference type="InterPro" id="IPR024909">
    <property type="entry name" value="Cys-tRNA/MSH_ligase"/>
</dbReference>
<keyword evidence="7 13" id="KW-0547">Nucleotide-binding</keyword>
<feature type="short sequence motif" description="'HIGH' region" evidence="13">
    <location>
        <begin position="30"/>
        <end position="40"/>
    </location>
</feature>
<evidence type="ECO:0000259" key="15">
    <source>
        <dbReference type="Pfam" id="PF23493"/>
    </source>
</evidence>
<evidence type="ECO:0000256" key="4">
    <source>
        <dbReference type="ARBA" id="ARBA00022490"/>
    </source>
</evidence>
<proteinExistence type="inferred from homology"/>
<evidence type="ECO:0000256" key="8">
    <source>
        <dbReference type="ARBA" id="ARBA00022833"/>
    </source>
</evidence>
<keyword evidence="8 13" id="KW-0862">Zinc</keyword>
<dbReference type="EC" id="6.1.1.16" evidence="13"/>
<keyword evidence="9 13" id="KW-0067">ATP-binding</keyword>
<evidence type="ECO:0000256" key="6">
    <source>
        <dbReference type="ARBA" id="ARBA00022723"/>
    </source>
</evidence>
<dbReference type="GO" id="GO:0006423">
    <property type="term" value="P:cysteinyl-tRNA aminoacylation"/>
    <property type="evidence" value="ECO:0007669"/>
    <property type="project" value="UniProtKB-UniRule"/>
</dbReference>
<keyword evidence="5 13" id="KW-0436">Ligase</keyword>
<evidence type="ECO:0000256" key="1">
    <source>
        <dbReference type="ARBA" id="ARBA00004496"/>
    </source>
</evidence>
<dbReference type="InterPro" id="IPR056411">
    <property type="entry name" value="CysS_C"/>
</dbReference>
<evidence type="ECO:0000259" key="14">
    <source>
        <dbReference type="Pfam" id="PF01406"/>
    </source>
</evidence>
<reference evidence="16 17" key="1">
    <citation type="journal article" date="2015" name="Nature">
        <title>rRNA introns, odd ribosomes, and small enigmatic genomes across a large radiation of phyla.</title>
        <authorList>
            <person name="Brown C.T."/>
            <person name="Hug L.A."/>
            <person name="Thomas B.C."/>
            <person name="Sharon I."/>
            <person name="Castelle C.J."/>
            <person name="Singh A."/>
            <person name="Wilkins M.J."/>
            <person name="Williams K.H."/>
            <person name="Banfield J.F."/>
        </authorList>
    </citation>
    <scope>NUCLEOTIDE SEQUENCE [LARGE SCALE GENOMIC DNA]</scope>
</reference>
<dbReference type="PRINTS" id="PR00983">
    <property type="entry name" value="TRNASYNTHCYS"/>
</dbReference>
<feature type="binding site" evidence="13">
    <location>
        <position position="235"/>
    </location>
    <ligand>
        <name>Zn(2+)</name>
        <dbReference type="ChEBI" id="CHEBI:29105"/>
    </ligand>
</feature>
<comment type="caution">
    <text evidence="16">The sequence shown here is derived from an EMBL/GenBank/DDBJ whole genome shotgun (WGS) entry which is preliminary data.</text>
</comment>
<evidence type="ECO:0000313" key="17">
    <source>
        <dbReference type="Proteomes" id="UP000034235"/>
    </source>
</evidence>
<dbReference type="CDD" id="cd00672">
    <property type="entry name" value="CysRS_core"/>
    <property type="match status" value="1"/>
</dbReference>
<dbReference type="GO" id="GO:0005829">
    <property type="term" value="C:cytosol"/>
    <property type="evidence" value="ECO:0007669"/>
    <property type="project" value="TreeGrafter"/>
</dbReference>
<dbReference type="GO" id="GO:0005524">
    <property type="term" value="F:ATP binding"/>
    <property type="evidence" value="ECO:0007669"/>
    <property type="project" value="UniProtKB-UniRule"/>
</dbReference>
<dbReference type="InterPro" id="IPR014729">
    <property type="entry name" value="Rossmann-like_a/b/a_fold"/>
</dbReference>
<dbReference type="FunFam" id="3.40.50.620:FF:000130">
    <property type="entry name" value="Cysteine--tRNA ligase"/>
    <property type="match status" value="1"/>
</dbReference>
<organism evidence="16 17">
    <name type="scientific">Candidatus Daviesbacteria bacterium GW2011_GWA2_38_24</name>
    <dbReference type="NCBI Taxonomy" id="1618422"/>
    <lineage>
        <taxon>Bacteria</taxon>
        <taxon>Candidatus Daviesiibacteriota</taxon>
    </lineage>
</organism>
<feature type="short sequence motif" description="'KMSKS' region" evidence="13">
    <location>
        <begin position="267"/>
        <end position="271"/>
    </location>
</feature>
<comment type="cofactor">
    <cofactor evidence="13">
        <name>Zn(2+)</name>
        <dbReference type="ChEBI" id="CHEBI:29105"/>
    </cofactor>
    <text evidence="13">Binds 1 zinc ion per subunit.</text>
</comment>
<evidence type="ECO:0000256" key="7">
    <source>
        <dbReference type="ARBA" id="ARBA00022741"/>
    </source>
</evidence>
<evidence type="ECO:0000256" key="5">
    <source>
        <dbReference type="ARBA" id="ARBA00022598"/>
    </source>
</evidence>
<feature type="binding site" evidence="13">
    <location>
        <position position="210"/>
    </location>
    <ligand>
        <name>Zn(2+)</name>
        <dbReference type="ChEBI" id="CHEBI:29105"/>
    </ligand>
</feature>
<dbReference type="SUPFAM" id="SSF52374">
    <property type="entry name" value="Nucleotidylyl transferase"/>
    <property type="match status" value="1"/>
</dbReference>
<dbReference type="Proteomes" id="UP000034235">
    <property type="component" value="Unassembled WGS sequence"/>
</dbReference>
<accession>A0A0G0JE91</accession>
<dbReference type="SUPFAM" id="SSF47323">
    <property type="entry name" value="Anticodon-binding domain of a subclass of class I aminoacyl-tRNA synthetases"/>
    <property type="match status" value="1"/>
</dbReference>
<evidence type="ECO:0000256" key="9">
    <source>
        <dbReference type="ARBA" id="ARBA00022840"/>
    </source>
</evidence>
<feature type="domain" description="tRNA synthetases class I catalytic" evidence="14">
    <location>
        <begin position="15"/>
        <end position="315"/>
    </location>
</feature>
<evidence type="ECO:0000256" key="13">
    <source>
        <dbReference type="HAMAP-Rule" id="MF_00041"/>
    </source>
</evidence>
<dbReference type="Pfam" id="PF23493">
    <property type="entry name" value="CysS_C"/>
    <property type="match status" value="1"/>
</dbReference>
<name>A0A0G0JE91_9BACT</name>
<sequence>MLKLYNTLTRKIEEFEPLDPPKVTMYTCGPTVYDYQHIGNLRTMTLSDVLKRTLQANAYEVTSVRNITDIEDKIIKKAAEKGLSIEEFTRVYEKIFFEDLEKLNIEPVDVNPRATEHINEMVKYIQVLINKGLAYVEEDGSVYFDISEFPDYGKLSRIEKRELKSGTRTLSDEYTKDSIQDFALWKSVHPNEIGYDSPWGRGRPGWHIECSVMSQQYLGDTFDIHIGGIDLLFPHHENEIAQAEGVTGKQFVRFWIHGEFLLVEGQKMSKSLNNFYTLRDIEEKGFEPLALRYLYLTAHYRDKLNFTWKSLEASQNALYNLRDLVRDFDEPKIGCAEYEQRFKDAINNDLNLPQAVAVMWEMIRSDYPTSAKAQSLLQFDKVLGLDLQKYVSKKREIPEEVMKLVNKREQARENKDFEESDKLRKEIAKLGFEVEDTPQGPKVK</sequence>
<protein>
    <recommendedName>
        <fullName evidence="13">Cysteine--tRNA ligase</fullName>
        <ecNumber evidence="13">6.1.1.16</ecNumber>
    </recommendedName>
    <alternativeName>
        <fullName evidence="13">Cysteinyl-tRNA synthetase</fullName>
        <shortName evidence="13">CysRS</shortName>
    </alternativeName>
</protein>
<dbReference type="InterPro" id="IPR032678">
    <property type="entry name" value="tRNA-synt_1_cat_dom"/>
</dbReference>
<dbReference type="GO" id="GO:0008270">
    <property type="term" value="F:zinc ion binding"/>
    <property type="evidence" value="ECO:0007669"/>
    <property type="project" value="UniProtKB-UniRule"/>
</dbReference>
<feature type="binding site" evidence="13">
    <location>
        <position position="28"/>
    </location>
    <ligand>
        <name>Zn(2+)</name>
        <dbReference type="ChEBI" id="CHEBI:29105"/>
    </ligand>
</feature>
<evidence type="ECO:0000256" key="3">
    <source>
        <dbReference type="ARBA" id="ARBA00011245"/>
    </source>
</evidence>
<dbReference type="GO" id="GO:0004817">
    <property type="term" value="F:cysteine-tRNA ligase activity"/>
    <property type="evidence" value="ECO:0007669"/>
    <property type="project" value="UniProtKB-UniRule"/>
</dbReference>
<evidence type="ECO:0000313" key="16">
    <source>
        <dbReference type="EMBL" id="KKQ65988.1"/>
    </source>
</evidence>
<keyword evidence="4 13" id="KW-0963">Cytoplasm</keyword>
<dbReference type="AlphaFoldDB" id="A0A0G0JE91"/>
<dbReference type="NCBIfam" id="TIGR00435">
    <property type="entry name" value="cysS"/>
    <property type="match status" value="1"/>
</dbReference>
<dbReference type="EMBL" id="LBUP01000007">
    <property type="protein sequence ID" value="KKQ65988.1"/>
    <property type="molecule type" value="Genomic_DNA"/>
</dbReference>
<evidence type="ECO:0000256" key="12">
    <source>
        <dbReference type="ARBA" id="ARBA00047398"/>
    </source>
</evidence>
<dbReference type="PATRIC" id="fig|1618422.5.peg.940"/>
<comment type="subcellular location">
    <subcellularLocation>
        <location evidence="1 13">Cytoplasm</location>
    </subcellularLocation>
</comment>
<comment type="catalytic activity">
    <reaction evidence="12 13">
        <text>tRNA(Cys) + L-cysteine + ATP = L-cysteinyl-tRNA(Cys) + AMP + diphosphate</text>
        <dbReference type="Rhea" id="RHEA:17773"/>
        <dbReference type="Rhea" id="RHEA-COMP:9661"/>
        <dbReference type="Rhea" id="RHEA-COMP:9679"/>
        <dbReference type="ChEBI" id="CHEBI:30616"/>
        <dbReference type="ChEBI" id="CHEBI:33019"/>
        <dbReference type="ChEBI" id="CHEBI:35235"/>
        <dbReference type="ChEBI" id="CHEBI:78442"/>
        <dbReference type="ChEBI" id="CHEBI:78517"/>
        <dbReference type="ChEBI" id="CHEBI:456215"/>
        <dbReference type="EC" id="6.1.1.16"/>
    </reaction>
</comment>
<keyword evidence="10 13" id="KW-0648">Protein biosynthesis</keyword>